<dbReference type="OrthoDB" id="5097979at2759"/>
<dbReference type="EMBL" id="JAPEUR010000004">
    <property type="protein sequence ID" value="KAJ4329063.1"/>
    <property type="molecule type" value="Genomic_DNA"/>
</dbReference>
<comment type="caution">
    <text evidence="1">The sequence shown here is derived from an EMBL/GenBank/DDBJ whole genome shotgun (WGS) entry which is preliminary data.</text>
</comment>
<gene>
    <name evidence="1" type="ORF">N0V84_000415</name>
</gene>
<accession>A0A9W8WMX6</accession>
<evidence type="ECO:0000313" key="2">
    <source>
        <dbReference type="Proteomes" id="UP001140502"/>
    </source>
</evidence>
<organism evidence="1 2">
    <name type="scientific">Fusarium piperis</name>
    <dbReference type="NCBI Taxonomy" id="1435070"/>
    <lineage>
        <taxon>Eukaryota</taxon>
        <taxon>Fungi</taxon>
        <taxon>Dikarya</taxon>
        <taxon>Ascomycota</taxon>
        <taxon>Pezizomycotina</taxon>
        <taxon>Sordariomycetes</taxon>
        <taxon>Hypocreomycetidae</taxon>
        <taxon>Hypocreales</taxon>
        <taxon>Nectriaceae</taxon>
        <taxon>Fusarium</taxon>
        <taxon>Fusarium solani species complex</taxon>
    </lineage>
</organism>
<evidence type="ECO:0000313" key="1">
    <source>
        <dbReference type="EMBL" id="KAJ4329063.1"/>
    </source>
</evidence>
<proteinExistence type="predicted"/>
<dbReference type="AlphaFoldDB" id="A0A9W8WMX6"/>
<name>A0A9W8WMX6_9HYPO</name>
<reference evidence="1" key="1">
    <citation type="submission" date="2022-10" db="EMBL/GenBank/DDBJ databases">
        <title>Tapping the CABI collections for fungal endophytes: first genome assemblies for Collariella, Neodidymelliopsis, Ascochyta clinopodiicola, Didymella pomorum, Didymosphaeria variabile, Neocosmospora piperis and Neocucurbitaria cava.</title>
        <authorList>
            <person name="Hill R."/>
        </authorList>
    </citation>
    <scope>NUCLEOTIDE SEQUENCE</scope>
    <source>
        <strain evidence="1">IMI 366586</strain>
    </source>
</reference>
<keyword evidence="2" id="KW-1185">Reference proteome</keyword>
<protein>
    <submittedName>
        <fullName evidence="1">Uncharacterized protein</fullName>
    </submittedName>
</protein>
<dbReference type="Proteomes" id="UP001140502">
    <property type="component" value="Unassembled WGS sequence"/>
</dbReference>
<sequence length="146" mass="16218">MAGWLGIPTLGKMSVDAAGRLWRRLKNKEKPKDKPEVPRFEVDVHTFYTDSADSIGYTNSEPDTLDCLETIHDWVNASPDTYSMFGAWHHPSEPASIASFDGEVDLVRSVSVRGEVQPAAKPAKRGIKDVFKNVKKAAFKKRDNSG</sequence>